<gene>
    <name evidence="2" type="ORF">DV701_14395</name>
</gene>
<evidence type="ECO:0000256" key="1">
    <source>
        <dbReference type="SAM" id="MobiDB-lite"/>
    </source>
</evidence>
<reference evidence="2 3" key="1">
    <citation type="submission" date="2018-07" db="EMBL/GenBank/DDBJ databases">
        <title>Complete genome sequencing of Ornithinimicrobium sp. AMA3305.</title>
        <authorList>
            <person name="Bae J.-W."/>
        </authorList>
    </citation>
    <scope>NUCLEOTIDE SEQUENCE [LARGE SCALE GENOMIC DNA]</scope>
    <source>
        <strain evidence="2 3">AMA3305</strain>
    </source>
</reference>
<sequence length="226" mass="22002">MPARALGALALAGTLALTGCTGEDEPSGTDAGTAVVDGTDGAGGTAGADGGQQSAGPVAPPTGPSDIQPVDGERSASGDGSITVDADHAGFVLPSGSIACSVTRESAVCQVDDGPAVKPEHLAQENLPGCEAGEANAIRLVAGRGAWTCVADALVDQATVGTGGWWVEDVGGTTTDQDGKTLAVLPYGSSLTLGSVTCSSAESGVTCANDAQGEQFQVSSGGYSYN</sequence>
<evidence type="ECO:0000313" key="2">
    <source>
        <dbReference type="EMBL" id="AXH97148.1"/>
    </source>
</evidence>
<name>A0A345NQ40_9MICO</name>
<dbReference type="Proteomes" id="UP000253790">
    <property type="component" value="Chromosome"/>
</dbReference>
<organism evidence="2 3">
    <name type="scientific">Ornithinimicrobium avium</name>
    <dbReference type="NCBI Taxonomy" id="2283195"/>
    <lineage>
        <taxon>Bacteria</taxon>
        <taxon>Bacillati</taxon>
        <taxon>Actinomycetota</taxon>
        <taxon>Actinomycetes</taxon>
        <taxon>Micrococcales</taxon>
        <taxon>Ornithinimicrobiaceae</taxon>
        <taxon>Ornithinimicrobium</taxon>
    </lineage>
</organism>
<dbReference type="KEGG" id="orn:DV701_14395"/>
<protein>
    <submittedName>
        <fullName evidence="2">Uncharacterized protein</fullName>
    </submittedName>
</protein>
<accession>A0A345NQ40</accession>
<dbReference type="OrthoDB" id="495539at2"/>
<dbReference type="AlphaFoldDB" id="A0A345NQ40"/>
<proteinExistence type="predicted"/>
<dbReference type="PROSITE" id="PS51257">
    <property type="entry name" value="PROKAR_LIPOPROTEIN"/>
    <property type="match status" value="1"/>
</dbReference>
<dbReference type="EMBL" id="CP031229">
    <property type="protein sequence ID" value="AXH97148.1"/>
    <property type="molecule type" value="Genomic_DNA"/>
</dbReference>
<feature type="region of interest" description="Disordered" evidence="1">
    <location>
        <begin position="18"/>
        <end position="83"/>
    </location>
</feature>
<keyword evidence="3" id="KW-1185">Reference proteome</keyword>
<feature type="compositionally biased region" description="Gly residues" evidence="1">
    <location>
        <begin position="40"/>
        <end position="50"/>
    </location>
</feature>
<evidence type="ECO:0000313" key="3">
    <source>
        <dbReference type="Proteomes" id="UP000253790"/>
    </source>
</evidence>
<feature type="compositionally biased region" description="Low complexity" evidence="1">
    <location>
        <begin position="28"/>
        <end position="39"/>
    </location>
</feature>